<sequence length="88" mass="9645">GNRVRHGNKLVTWGFIAVLGEKGIHSRSWEIKGLTSKDHGRRGYCTGTWGMENGKWIPKEVPKGNGQKSVTGTPNHDWETGAGETTLS</sequence>
<gene>
    <name evidence="2" type="ORF">Tci_927359</name>
</gene>
<accession>A0A699XAE1</accession>
<dbReference type="AlphaFoldDB" id="A0A699XAE1"/>
<reference evidence="2" key="1">
    <citation type="journal article" date="2019" name="Sci. Rep.">
        <title>Draft genome of Tanacetum cinerariifolium, the natural source of mosquito coil.</title>
        <authorList>
            <person name="Yamashiro T."/>
            <person name="Shiraishi A."/>
            <person name="Satake H."/>
            <person name="Nakayama K."/>
        </authorList>
    </citation>
    <scope>NUCLEOTIDE SEQUENCE</scope>
</reference>
<feature type="region of interest" description="Disordered" evidence="1">
    <location>
        <begin position="58"/>
        <end position="88"/>
    </location>
</feature>
<feature type="non-terminal residue" evidence="2">
    <location>
        <position position="1"/>
    </location>
</feature>
<organism evidence="2">
    <name type="scientific">Tanacetum cinerariifolium</name>
    <name type="common">Dalmatian daisy</name>
    <name type="synonym">Chrysanthemum cinerariifolium</name>
    <dbReference type="NCBI Taxonomy" id="118510"/>
    <lineage>
        <taxon>Eukaryota</taxon>
        <taxon>Viridiplantae</taxon>
        <taxon>Streptophyta</taxon>
        <taxon>Embryophyta</taxon>
        <taxon>Tracheophyta</taxon>
        <taxon>Spermatophyta</taxon>
        <taxon>Magnoliopsida</taxon>
        <taxon>eudicotyledons</taxon>
        <taxon>Gunneridae</taxon>
        <taxon>Pentapetalae</taxon>
        <taxon>asterids</taxon>
        <taxon>campanulids</taxon>
        <taxon>Asterales</taxon>
        <taxon>Asteraceae</taxon>
        <taxon>Asteroideae</taxon>
        <taxon>Anthemideae</taxon>
        <taxon>Anthemidinae</taxon>
        <taxon>Tanacetum</taxon>
    </lineage>
</organism>
<protein>
    <submittedName>
        <fullName evidence="2">Uncharacterized protein</fullName>
    </submittedName>
</protein>
<evidence type="ECO:0000256" key="1">
    <source>
        <dbReference type="SAM" id="MobiDB-lite"/>
    </source>
</evidence>
<evidence type="ECO:0000313" key="2">
    <source>
        <dbReference type="EMBL" id="GFD55390.1"/>
    </source>
</evidence>
<name>A0A699XAE1_TANCI</name>
<dbReference type="EMBL" id="BKCJ011817308">
    <property type="protein sequence ID" value="GFD55390.1"/>
    <property type="molecule type" value="Genomic_DNA"/>
</dbReference>
<comment type="caution">
    <text evidence="2">The sequence shown here is derived from an EMBL/GenBank/DDBJ whole genome shotgun (WGS) entry which is preliminary data.</text>
</comment>
<proteinExistence type="predicted"/>